<feature type="transmembrane region" description="Helical" evidence="2">
    <location>
        <begin position="118"/>
        <end position="138"/>
    </location>
</feature>
<feature type="compositionally biased region" description="Polar residues" evidence="1">
    <location>
        <begin position="192"/>
        <end position="208"/>
    </location>
</feature>
<dbReference type="Proteomes" id="UP000290289">
    <property type="component" value="Chromosome 2"/>
</dbReference>
<gene>
    <name evidence="3" type="ORF">DVH24_017740</name>
</gene>
<proteinExistence type="predicted"/>
<keyword evidence="2" id="KW-1133">Transmembrane helix</keyword>
<keyword evidence="4" id="KW-1185">Reference proteome</keyword>
<evidence type="ECO:0000313" key="3">
    <source>
        <dbReference type="EMBL" id="RXI05698.1"/>
    </source>
</evidence>
<organism evidence="3 4">
    <name type="scientific">Malus domestica</name>
    <name type="common">Apple</name>
    <name type="synonym">Pyrus malus</name>
    <dbReference type="NCBI Taxonomy" id="3750"/>
    <lineage>
        <taxon>Eukaryota</taxon>
        <taxon>Viridiplantae</taxon>
        <taxon>Streptophyta</taxon>
        <taxon>Embryophyta</taxon>
        <taxon>Tracheophyta</taxon>
        <taxon>Spermatophyta</taxon>
        <taxon>Magnoliopsida</taxon>
        <taxon>eudicotyledons</taxon>
        <taxon>Gunneridae</taxon>
        <taxon>Pentapetalae</taxon>
        <taxon>rosids</taxon>
        <taxon>fabids</taxon>
        <taxon>Rosales</taxon>
        <taxon>Rosaceae</taxon>
        <taxon>Amygdaloideae</taxon>
        <taxon>Maleae</taxon>
        <taxon>Malus</taxon>
    </lineage>
</organism>
<feature type="transmembrane region" description="Helical" evidence="2">
    <location>
        <begin position="144"/>
        <end position="161"/>
    </location>
</feature>
<feature type="region of interest" description="Disordered" evidence="1">
    <location>
        <begin position="172"/>
        <end position="208"/>
    </location>
</feature>
<dbReference type="EMBL" id="RDQH01000328">
    <property type="protein sequence ID" value="RXI05698.1"/>
    <property type="molecule type" value="Genomic_DNA"/>
</dbReference>
<evidence type="ECO:0000256" key="2">
    <source>
        <dbReference type="SAM" id="Phobius"/>
    </source>
</evidence>
<comment type="caution">
    <text evidence="3">The sequence shown here is derived from an EMBL/GenBank/DDBJ whole genome shotgun (WGS) entry which is preliminary data.</text>
</comment>
<feature type="transmembrane region" description="Helical" evidence="2">
    <location>
        <begin position="47"/>
        <end position="67"/>
    </location>
</feature>
<keyword evidence="2" id="KW-0472">Membrane</keyword>
<keyword evidence="2" id="KW-0812">Transmembrane</keyword>
<name>A0A498KDQ3_MALDO</name>
<feature type="transmembrane region" description="Helical" evidence="2">
    <location>
        <begin position="87"/>
        <end position="106"/>
    </location>
</feature>
<sequence length="208" mass="23303">MSRFIAKLIPQLNALIISPGDRDHPDGEPDLEAAVPQVPFPTNNLDWAKIIVGFCFTATIGITQIRFQIPPGQLSLPMTFDFLGLSVLLSFTFILVSQLIPSVYYLDIILVPRLFHNFSMFFGVTAFYIFIAIPFSFWFKCAAYSIYVAAFLFVVFCNLHFKKHYKPRSFEHPTPNNSIPPTPIDPAVESSRGGTSTLDDRACTSSIV</sequence>
<reference evidence="3 4" key="1">
    <citation type="submission" date="2018-10" db="EMBL/GenBank/DDBJ databases">
        <title>A high-quality apple genome assembly.</title>
        <authorList>
            <person name="Hu J."/>
        </authorList>
    </citation>
    <scope>NUCLEOTIDE SEQUENCE [LARGE SCALE GENOMIC DNA]</scope>
    <source>
        <strain evidence="4">cv. HFTH1</strain>
        <tissue evidence="3">Young leaf</tissue>
    </source>
</reference>
<accession>A0A498KDQ3</accession>
<dbReference type="AlphaFoldDB" id="A0A498KDQ3"/>
<dbReference type="PANTHER" id="PTHR34741:SF2">
    <property type="entry name" value="VESICLE TRANSPORT PROTEIN"/>
    <property type="match status" value="1"/>
</dbReference>
<evidence type="ECO:0000313" key="4">
    <source>
        <dbReference type="Proteomes" id="UP000290289"/>
    </source>
</evidence>
<protein>
    <submittedName>
        <fullName evidence="3">Uncharacterized protein</fullName>
    </submittedName>
</protein>
<evidence type="ECO:0000256" key="1">
    <source>
        <dbReference type="SAM" id="MobiDB-lite"/>
    </source>
</evidence>
<dbReference type="PANTHER" id="PTHR34741">
    <property type="entry name" value="IMAP FAMILY MEMBER 1, PUTATIVE-RELATED"/>
    <property type="match status" value="1"/>
</dbReference>